<protein>
    <submittedName>
        <fullName evidence="2">MBL fold metallo-hydrolase</fullName>
    </submittedName>
</protein>
<organism evidence="2 3">
    <name type="scientific">Halalkalibacter suaedae</name>
    <dbReference type="NCBI Taxonomy" id="2822140"/>
    <lineage>
        <taxon>Bacteria</taxon>
        <taxon>Bacillati</taxon>
        <taxon>Bacillota</taxon>
        <taxon>Bacilli</taxon>
        <taxon>Bacillales</taxon>
        <taxon>Bacillaceae</taxon>
        <taxon>Halalkalibacter</taxon>
    </lineage>
</organism>
<dbReference type="Proteomes" id="UP000678228">
    <property type="component" value="Unassembled WGS sequence"/>
</dbReference>
<evidence type="ECO:0000313" key="3">
    <source>
        <dbReference type="Proteomes" id="UP000678228"/>
    </source>
</evidence>
<dbReference type="Pfam" id="PF00753">
    <property type="entry name" value="Lactamase_B"/>
    <property type="match status" value="1"/>
</dbReference>
<dbReference type="EMBL" id="JAGKSQ010000003">
    <property type="protein sequence ID" value="MBP3951041.1"/>
    <property type="molecule type" value="Genomic_DNA"/>
</dbReference>
<evidence type="ECO:0000313" key="2">
    <source>
        <dbReference type="EMBL" id="MBP3951041.1"/>
    </source>
</evidence>
<evidence type="ECO:0000259" key="1">
    <source>
        <dbReference type="SMART" id="SM00849"/>
    </source>
</evidence>
<dbReference type="Gene3D" id="3.60.15.10">
    <property type="entry name" value="Ribonuclease Z/Hydroxyacylglutathione hydrolase-like"/>
    <property type="match status" value="1"/>
</dbReference>
<dbReference type="RefSeq" id="WP_210596746.1">
    <property type="nucleotide sequence ID" value="NZ_JAGKSQ010000003.1"/>
</dbReference>
<accession>A0A941ANQ2</accession>
<dbReference type="CDD" id="cd07721">
    <property type="entry name" value="yflN-like_MBL-fold"/>
    <property type="match status" value="1"/>
</dbReference>
<dbReference type="InterPro" id="IPR050855">
    <property type="entry name" value="NDM-1-like"/>
</dbReference>
<name>A0A941ANQ2_9BACI</name>
<dbReference type="SUPFAM" id="SSF56281">
    <property type="entry name" value="Metallo-hydrolase/oxidoreductase"/>
    <property type="match status" value="1"/>
</dbReference>
<dbReference type="PANTHER" id="PTHR42951">
    <property type="entry name" value="METALLO-BETA-LACTAMASE DOMAIN-CONTAINING"/>
    <property type="match status" value="1"/>
</dbReference>
<sequence length="282" mass="31390">MDQQMHYGSDNKYIPVTSLTDGLIQTIAPEVSFLTVQVVNLCIVGNPTEANQWFLIDAGMPKSATRILNALEEHFGTIQPPKAIILTHGHFDHVGALIELTEKWDVPIFAHEAEFPYLTGETSYPEPDPTVEGGLVAKMSPLFPNEPIQVSTRLKPLPTDHSIPSMSEWRWIHTPGHSPGHISLYREKDGVLIAGDAFVTVKQDSLYKVLTQTKELSGPPRYLTTDWEAARESVQTLEALKPTMAITGHGLPMYGVDLETNLNKLANHFDEIAKPDYGRYVH</sequence>
<dbReference type="AlphaFoldDB" id="A0A941ANQ2"/>
<keyword evidence="3" id="KW-1185">Reference proteome</keyword>
<dbReference type="SMART" id="SM00849">
    <property type="entry name" value="Lactamase_B"/>
    <property type="match status" value="1"/>
</dbReference>
<feature type="domain" description="Metallo-beta-lactamase" evidence="1">
    <location>
        <begin position="38"/>
        <end position="249"/>
    </location>
</feature>
<dbReference type="InterPro" id="IPR001279">
    <property type="entry name" value="Metallo-B-lactamas"/>
</dbReference>
<comment type="caution">
    <text evidence="2">The sequence shown here is derived from an EMBL/GenBank/DDBJ whole genome shotgun (WGS) entry which is preliminary data.</text>
</comment>
<reference evidence="2" key="1">
    <citation type="submission" date="2021-03" db="EMBL/GenBank/DDBJ databases">
        <title>Bacillus suaedae sp. nov., isolated from Suaeda aralocaspica.</title>
        <authorList>
            <person name="Lei R.F.R."/>
        </authorList>
    </citation>
    <scope>NUCLEOTIDE SEQUENCE</scope>
    <source>
        <strain evidence="2">YZJH907-2</strain>
    </source>
</reference>
<gene>
    <name evidence="2" type="ORF">J7W16_07825</name>
</gene>
<dbReference type="PANTHER" id="PTHR42951:SF17">
    <property type="entry name" value="METALLO-BETA-LACTAMASE DOMAIN-CONTAINING PROTEIN"/>
    <property type="match status" value="1"/>
</dbReference>
<dbReference type="InterPro" id="IPR036866">
    <property type="entry name" value="RibonucZ/Hydroxyglut_hydro"/>
</dbReference>
<proteinExistence type="predicted"/>